<feature type="domain" description="Lantibiotic dehydratase N-terminal" evidence="2">
    <location>
        <begin position="46"/>
        <end position="689"/>
    </location>
</feature>
<evidence type="ECO:0000259" key="2">
    <source>
        <dbReference type="Pfam" id="PF04738"/>
    </source>
</evidence>
<reference evidence="4 5" key="1">
    <citation type="submission" date="2018-06" db="EMBL/GenBank/DDBJ databases">
        <title>Actinomadura craniellae sp. nov. isolated from marine sponge Craniella sp.</title>
        <authorList>
            <person name="Li L."/>
            <person name="Xu Q.H."/>
            <person name="Lin H.W."/>
            <person name="Lu Y.H."/>
        </authorList>
    </citation>
    <scope>NUCLEOTIDE SEQUENCE [LARGE SCALE GENOMIC DNA]</scope>
    <source>
        <strain evidence="4 5">LHW63021</strain>
    </source>
</reference>
<keyword evidence="5" id="KW-1185">Reference proteome</keyword>
<evidence type="ECO:0000313" key="4">
    <source>
        <dbReference type="EMBL" id="RAY15000.1"/>
    </source>
</evidence>
<accession>A0A365H7B0</accession>
<gene>
    <name evidence="4" type="ORF">DPM19_09625</name>
</gene>
<evidence type="ECO:0000259" key="3">
    <source>
        <dbReference type="Pfam" id="PF14028"/>
    </source>
</evidence>
<dbReference type="Pfam" id="PF04738">
    <property type="entry name" value="Lant_dehydr_N"/>
    <property type="match status" value="1"/>
</dbReference>
<dbReference type="AlphaFoldDB" id="A0A365H7B0"/>
<dbReference type="NCBIfam" id="TIGR03891">
    <property type="entry name" value="thiopep_ocin"/>
    <property type="match status" value="1"/>
</dbReference>
<dbReference type="EMBL" id="QLYX01000004">
    <property type="protein sequence ID" value="RAY15000.1"/>
    <property type="molecule type" value="Genomic_DNA"/>
</dbReference>
<dbReference type="Proteomes" id="UP000251891">
    <property type="component" value="Unassembled WGS sequence"/>
</dbReference>
<dbReference type="RefSeq" id="WP_111865171.1">
    <property type="nucleotide sequence ID" value="NZ_QLYX01000004.1"/>
</dbReference>
<proteinExistence type="predicted"/>
<sequence>MYQPLDAAVIRMTAWPPHTGIPAWPDLTGPAGQHSWQPWLETVMRLPAFAAAVEQASPALARRVHEILAGKRVAEPDARRATLATARYLLRALGRATPFGLFAGVAPARISDRAALGIGTGHRPVSNVDSAWLGAVIERLEADPALLRRLPVVRHDLIVERDGEVLLTHRPAGGAGGAPVQVRVRATPAVRAALRAASAPIRSADLAAHLAAAFPGVPGDVITRLLAELVDQRLLITSLRSPMTVTDPLPHLLAELDAVSASDIPQLAGTVTALREAGDALARRTIPEMTRSQRAELAVGTAKASVPADRAVRTDLRMDVEVTVPSAVADEAARAASALVRLAPRGDLGRGWAAWHREFLERYGPHALVPVRDAVDPDIGLGFPAGYLSAPAAPAPAMTGRDHKLLALAQNAALRGDHEVTLDDAAIAELADTGPRAAVQPSTELTVRVHAASVRALDDGDFALSITGVSRNAGTTTGRFLHLLAEPDRDRMRLAYADLPTVTRGAILAQLSAPPLYAATENVARSLRALPHLLALGEHHPAGADVIALDDLAITADIDRILLISRSLRRPVEPVALTAVEPVRQTHPLARFLLEAPTALAVPCTAFDWGAASRLPFLPALRYGRTLLSPARWLLPAAALPGPEADGNGWDHGLTAWREQTGLPLRVYAGDGDRRLGLDLAEPAHRAVLRSLLRPDATLTLRAAPAPDASGWIDGRAHEIVIPLASTREPAPPPRLPRHPRVPGRDHGHLPGSPGRFYLKLYSHPGGQNAILLRHLPHLVDALDGQATWWFLRYRDPHDHLRLRLTVPAARSAAVTARLADWSDRLRQAGLVGRVQWDTYFPEEGRFGAGATMAVAEAYFAADSTAALAQLAIADRGDTDPQALTAASILDITAGLLGSPAAATRWLIDHACTTTPAPARPLYRQAVTLADPDQHQVSALPGGDHLLACWARRRQKLRAYRALTDARSARELLPDLLHLHHTRMAGLDLPGERRCLHLARAAALSRAARAKGPR</sequence>
<organism evidence="4 5">
    <name type="scientific">Actinomadura craniellae</name>
    <dbReference type="NCBI Taxonomy" id="2231787"/>
    <lineage>
        <taxon>Bacteria</taxon>
        <taxon>Bacillati</taxon>
        <taxon>Actinomycetota</taxon>
        <taxon>Actinomycetes</taxon>
        <taxon>Streptosporangiales</taxon>
        <taxon>Thermomonosporaceae</taxon>
        <taxon>Actinomadura</taxon>
    </lineage>
</organism>
<name>A0A365H7B0_9ACTN</name>
<protein>
    <submittedName>
        <fullName evidence="4">Lantibiotic dehydratase</fullName>
    </submittedName>
</protein>
<evidence type="ECO:0000313" key="5">
    <source>
        <dbReference type="Proteomes" id="UP000251891"/>
    </source>
</evidence>
<feature type="domain" description="Thiopeptide-type bacteriocin biosynthesis" evidence="3">
    <location>
        <begin position="758"/>
        <end position="1002"/>
    </location>
</feature>
<dbReference type="Pfam" id="PF14028">
    <property type="entry name" value="Lant_dehydr_C"/>
    <property type="match status" value="1"/>
</dbReference>
<feature type="region of interest" description="Disordered" evidence="1">
    <location>
        <begin position="727"/>
        <end position="747"/>
    </location>
</feature>
<dbReference type="OrthoDB" id="1273722at2"/>
<dbReference type="InterPro" id="IPR023809">
    <property type="entry name" value="Thiopep_bacteriocin_synth_dom"/>
</dbReference>
<comment type="caution">
    <text evidence="4">The sequence shown here is derived from an EMBL/GenBank/DDBJ whole genome shotgun (WGS) entry which is preliminary data.</text>
</comment>
<evidence type="ECO:0000256" key="1">
    <source>
        <dbReference type="SAM" id="MobiDB-lite"/>
    </source>
</evidence>
<dbReference type="InterPro" id="IPR006827">
    <property type="entry name" value="Lant_deHydtase_N"/>
</dbReference>